<dbReference type="PANTHER" id="PTHR47893">
    <property type="entry name" value="REGULATORY PROTEIN PCHR"/>
    <property type="match status" value="1"/>
</dbReference>
<dbReference type="AlphaFoldDB" id="A0A1C4EEA4"/>
<feature type="domain" description="HTH araC/xylS-type" evidence="4">
    <location>
        <begin position="223"/>
        <end position="320"/>
    </location>
</feature>
<dbReference type="Proteomes" id="UP000242818">
    <property type="component" value="Unassembled WGS sequence"/>
</dbReference>
<name>A0A1C4EEA4_9BACT</name>
<dbReference type="InterPro" id="IPR053142">
    <property type="entry name" value="PchR_regulatory_protein"/>
</dbReference>
<accession>A0A1C4EEA4</accession>
<evidence type="ECO:0000256" key="3">
    <source>
        <dbReference type="ARBA" id="ARBA00023163"/>
    </source>
</evidence>
<dbReference type="PANTHER" id="PTHR47893:SF1">
    <property type="entry name" value="REGULATORY PROTEIN PCHR"/>
    <property type="match status" value="1"/>
</dbReference>
<dbReference type="SUPFAM" id="SSF46689">
    <property type="entry name" value="Homeodomain-like"/>
    <property type="match status" value="2"/>
</dbReference>
<dbReference type="SMART" id="SM00342">
    <property type="entry name" value="HTH_ARAC"/>
    <property type="match status" value="1"/>
</dbReference>
<dbReference type="InterPro" id="IPR018060">
    <property type="entry name" value="HTH_AraC"/>
</dbReference>
<keyword evidence="2 5" id="KW-0238">DNA-binding</keyword>
<dbReference type="PRINTS" id="PR00032">
    <property type="entry name" value="HTHARAC"/>
</dbReference>
<dbReference type="Gene3D" id="1.10.10.60">
    <property type="entry name" value="Homeodomain-like"/>
    <property type="match status" value="2"/>
</dbReference>
<keyword evidence="3" id="KW-0804">Transcription</keyword>
<keyword evidence="1" id="KW-0805">Transcription regulation</keyword>
<proteinExistence type="predicted"/>
<dbReference type="GO" id="GO:0043565">
    <property type="term" value="F:sequence-specific DNA binding"/>
    <property type="evidence" value="ECO:0007669"/>
    <property type="project" value="InterPro"/>
</dbReference>
<protein>
    <submittedName>
        <fullName evidence="5">AraC-type DNA-binding protein</fullName>
    </submittedName>
</protein>
<evidence type="ECO:0000313" key="5">
    <source>
        <dbReference type="EMBL" id="SCC41880.1"/>
    </source>
</evidence>
<dbReference type="RefSeq" id="WP_165798456.1">
    <property type="nucleotide sequence ID" value="NZ_FMAR01000008.1"/>
</dbReference>
<keyword evidence="6" id="KW-1185">Reference proteome</keyword>
<dbReference type="PROSITE" id="PS01124">
    <property type="entry name" value="HTH_ARAC_FAMILY_2"/>
    <property type="match status" value="1"/>
</dbReference>
<dbReference type="InterPro" id="IPR020449">
    <property type="entry name" value="Tscrpt_reg_AraC-type_HTH"/>
</dbReference>
<organism evidence="5 6">
    <name type="scientific">Chitinophaga costaii</name>
    <dbReference type="NCBI Taxonomy" id="1335309"/>
    <lineage>
        <taxon>Bacteria</taxon>
        <taxon>Pseudomonadati</taxon>
        <taxon>Bacteroidota</taxon>
        <taxon>Chitinophagia</taxon>
        <taxon>Chitinophagales</taxon>
        <taxon>Chitinophagaceae</taxon>
        <taxon>Chitinophaga</taxon>
    </lineage>
</organism>
<sequence>MFCTFDIYQKDAPRLRESRRQVDREGHQGMIYELGSPDGICLGYYKMQSAQAGRVLIDNTSPFLQLSYTISGSKSYALEKNARAFATFKKQEYNYVFLPEEKLHLQWEAGEPLEIFELGISPELLLRLLPEQHPFYAAFNNSLENNVPATMSENNLSLRYKNSSILYDMLNCPLDGRYKELYLRAKTTELLAIQLEEYELQLSAAKQVKAPKALKKEDIDRMHHVRDIIVQNMHSPCSLIDLAHQVGTNDAYLKKQFKEVFGTTVFGYLHVVKMGEARRMLLEGLSVSEVAYLTGYKHVAHFTRAFKKHFNIVPNQVRRF</sequence>
<dbReference type="Pfam" id="PF12833">
    <property type="entry name" value="HTH_18"/>
    <property type="match status" value="1"/>
</dbReference>
<evidence type="ECO:0000256" key="1">
    <source>
        <dbReference type="ARBA" id="ARBA00023015"/>
    </source>
</evidence>
<evidence type="ECO:0000313" key="6">
    <source>
        <dbReference type="Proteomes" id="UP000242818"/>
    </source>
</evidence>
<dbReference type="STRING" id="1335309.GA0116948_10842"/>
<dbReference type="EMBL" id="FMAR01000008">
    <property type="protein sequence ID" value="SCC41880.1"/>
    <property type="molecule type" value="Genomic_DNA"/>
</dbReference>
<dbReference type="GO" id="GO:0003700">
    <property type="term" value="F:DNA-binding transcription factor activity"/>
    <property type="evidence" value="ECO:0007669"/>
    <property type="project" value="InterPro"/>
</dbReference>
<evidence type="ECO:0000259" key="4">
    <source>
        <dbReference type="PROSITE" id="PS01124"/>
    </source>
</evidence>
<evidence type="ECO:0000256" key="2">
    <source>
        <dbReference type="ARBA" id="ARBA00023125"/>
    </source>
</evidence>
<gene>
    <name evidence="5" type="ORF">GA0116948_10842</name>
</gene>
<reference evidence="5 6" key="1">
    <citation type="submission" date="2016-08" db="EMBL/GenBank/DDBJ databases">
        <authorList>
            <person name="Seilhamer J.J."/>
        </authorList>
    </citation>
    <scope>NUCLEOTIDE SEQUENCE [LARGE SCALE GENOMIC DNA]</scope>
    <source>
        <strain evidence="5 6">A37T2</strain>
    </source>
</reference>
<dbReference type="InterPro" id="IPR009057">
    <property type="entry name" value="Homeodomain-like_sf"/>
</dbReference>